<gene>
    <name evidence="1" type="ORF">EB1_33810</name>
</gene>
<protein>
    <recommendedName>
        <fullName evidence="3">Esterase</fullName>
    </recommendedName>
</protein>
<reference evidence="1 2" key="1">
    <citation type="submission" date="2019-07" db="EMBL/GenBank/DDBJ databases">
        <title>Whole genome shotgun sequence of Empedobacter brevis NBRC 14943.</title>
        <authorList>
            <person name="Hosoyama A."/>
            <person name="Uohara A."/>
            <person name="Ohji S."/>
            <person name="Ichikawa N."/>
        </authorList>
    </citation>
    <scope>NUCLEOTIDE SEQUENCE [LARGE SCALE GENOMIC DNA]</scope>
    <source>
        <strain evidence="1 2">NBRC 14943</strain>
    </source>
</reference>
<sequence>MDADDKNINGIFLQSANNLMVFKEIPQSYLAGIMQEDRNKELLEKDKLYKFLTEEVIPMLRYSSSQKKTIARHSFGGYFATYSFLKNNALFNSCIAISPAYWPNEKDMLLIMHDKINTVSGHFYLAVGDKRWNEISLRDYIFDARKLWSNSKTT</sequence>
<proteinExistence type="predicted"/>
<dbReference type="Gene3D" id="3.40.50.1820">
    <property type="entry name" value="alpha/beta hydrolase"/>
    <property type="match status" value="1"/>
</dbReference>
<dbReference type="STRING" id="1218108.GCA_000382425_02717"/>
<keyword evidence="2" id="KW-1185">Reference proteome</keyword>
<dbReference type="AlphaFoldDB" id="A0A511NMX8"/>
<evidence type="ECO:0000313" key="2">
    <source>
        <dbReference type="Proteomes" id="UP000321245"/>
    </source>
</evidence>
<evidence type="ECO:0000313" key="1">
    <source>
        <dbReference type="EMBL" id="GEM53591.1"/>
    </source>
</evidence>
<name>A0A511NMX8_9FLAO</name>
<accession>A0A511NMX8</accession>
<dbReference type="InterPro" id="IPR029058">
    <property type="entry name" value="AB_hydrolase_fold"/>
</dbReference>
<dbReference type="Pfam" id="PF00756">
    <property type="entry name" value="Esterase"/>
    <property type="match status" value="1"/>
</dbReference>
<dbReference type="RefSeq" id="WP_019976193.1">
    <property type="nucleotide sequence ID" value="NZ_BJXC01000034.1"/>
</dbReference>
<evidence type="ECO:0008006" key="3">
    <source>
        <dbReference type="Google" id="ProtNLM"/>
    </source>
</evidence>
<dbReference type="GeneID" id="84651891"/>
<dbReference type="SUPFAM" id="SSF53474">
    <property type="entry name" value="alpha/beta-Hydrolases"/>
    <property type="match status" value="1"/>
</dbReference>
<organism evidence="1 2">
    <name type="scientific">Empedobacter brevis NBRC 14943 = ATCC 43319</name>
    <dbReference type="NCBI Taxonomy" id="1218108"/>
    <lineage>
        <taxon>Bacteria</taxon>
        <taxon>Pseudomonadati</taxon>
        <taxon>Bacteroidota</taxon>
        <taxon>Flavobacteriia</taxon>
        <taxon>Flavobacteriales</taxon>
        <taxon>Weeksellaceae</taxon>
        <taxon>Empedobacter</taxon>
    </lineage>
</organism>
<dbReference type="Proteomes" id="UP000321245">
    <property type="component" value="Unassembled WGS sequence"/>
</dbReference>
<dbReference type="InterPro" id="IPR000801">
    <property type="entry name" value="Esterase-like"/>
</dbReference>
<dbReference type="EMBL" id="BJXC01000034">
    <property type="protein sequence ID" value="GEM53591.1"/>
    <property type="molecule type" value="Genomic_DNA"/>
</dbReference>
<comment type="caution">
    <text evidence="1">The sequence shown here is derived from an EMBL/GenBank/DDBJ whole genome shotgun (WGS) entry which is preliminary data.</text>
</comment>